<accession>A0ABR6ZQX7</accession>
<protein>
    <submittedName>
        <fullName evidence="1">SIR2 family protein</fullName>
    </submittedName>
</protein>
<evidence type="ECO:0000313" key="2">
    <source>
        <dbReference type="Proteomes" id="UP000650424"/>
    </source>
</evidence>
<comment type="caution">
    <text evidence="1">The sequence shown here is derived from an EMBL/GenBank/DDBJ whole genome shotgun (WGS) entry which is preliminary data.</text>
</comment>
<reference evidence="1 2" key="1">
    <citation type="submission" date="2020-08" db="EMBL/GenBank/DDBJ databases">
        <title>Novel species isolated from subtropical streams in China.</title>
        <authorList>
            <person name="Lu H."/>
        </authorList>
    </citation>
    <scope>NUCLEOTIDE SEQUENCE [LARGE SCALE GENOMIC DNA]</scope>
    <source>
        <strain evidence="1 2">CY18W</strain>
    </source>
</reference>
<gene>
    <name evidence="1" type="ORF">H8L32_12460</name>
</gene>
<dbReference type="Proteomes" id="UP000650424">
    <property type="component" value="Unassembled WGS sequence"/>
</dbReference>
<dbReference type="RefSeq" id="WP_186947545.1">
    <property type="nucleotide sequence ID" value="NZ_JACOGF010000005.1"/>
</dbReference>
<dbReference type="Pfam" id="PF13289">
    <property type="entry name" value="SIR2_2"/>
    <property type="match status" value="1"/>
</dbReference>
<keyword evidence="2" id="KW-1185">Reference proteome</keyword>
<name>A0ABR6ZQX7_9BURK</name>
<organism evidence="1 2">
    <name type="scientific">Undibacterium hunanense</name>
    <dbReference type="NCBI Taxonomy" id="2762292"/>
    <lineage>
        <taxon>Bacteria</taxon>
        <taxon>Pseudomonadati</taxon>
        <taxon>Pseudomonadota</taxon>
        <taxon>Betaproteobacteria</taxon>
        <taxon>Burkholderiales</taxon>
        <taxon>Oxalobacteraceae</taxon>
        <taxon>Undibacterium</taxon>
    </lineage>
</organism>
<evidence type="ECO:0000313" key="1">
    <source>
        <dbReference type="EMBL" id="MBC3918295.1"/>
    </source>
</evidence>
<proteinExistence type="predicted"/>
<dbReference type="EMBL" id="JACOGF010000005">
    <property type="protein sequence ID" value="MBC3918295.1"/>
    <property type="molecule type" value="Genomic_DNA"/>
</dbReference>
<sequence length="1223" mass="140362">MTKLNDLSDYPAIKKLAAALHKFDASQRGAAIIIGAGFSRSSATHIGGEKKIPLWFEFTKKLVAELSPNSESLDFSDPMRVAEEYRAYFGQTALNDKIRAEIDDEAWIAGVLYDSLLKLPWSEIMTTNWDTLLERASEKIHGPYYTSVTKAADLAWAPSPRIVKLHGTIGVTDTFIAAQEDYRTYPTKFAPFVNFARQVFIENELCLLGFSGDDPNFLQWAGWVRDQLAGHARKIFLVGAFNLSAARRKHLESINISPIDLWDAVKEHSNDRDLMHKVATELFLSAMKNEGDCKAKPHEWKPHNLNLEPFIQELKNHKTEETEFIPVPKELLETLKTDRESYPGWLVCPPKLLWRVKDQLLAQFLNQKNLIAFSPNDGAKLLYEVAWRYGITFEYIAPWLEKALFRVTDSHEQFGLSKQQQYEIILVLLKNSRWHDSESEEEKTEFQQYVQTLINRLKQRAQYYPDVIAEIAYNRAITARDALNYSVMSLEVEKIAGEDPVWKLRKAAILMELGRFEEGTQLIAKSYGELRETYRRDRHSIPVLSRLLWAHWLMRWPQENSTIKFEEELPAFAESTYRKWNCDPWVWIDHVKERVLKRQENYLEKKNPITPSFQQGHYRDNSNQITLSNETSEILLLEGLKAAVGIPLRSGSSSGSINLLTDTVDKLLQSGEIHTQLWDYILAIHSASNEDSPSIKSTFTRMGIACAPKNVVDELVIYILKAVEFWNKQRIKEIDELNRHSLSVLRVLMEVLARLVIRVTPEKAKELFNLSIRLRKTTQLQHFYLIDIINSITVHSLNSIPNSERWELLADTLEIPLKNEFFSDWPNIAINHLKERNTYIGLEKHIDELIEAVAEKNPTRTAAILRLFPLVKKDGFLTEDEHTKLANAIWGDAPDYTNLPDVNLFPHAFLILPSPDKEKVKALVYNFLYKHEDEILSDTQKDIRRYPSPEITLAVKTYFGIAHAANKNTNLYPMPEDAQKLFDRLVIWRPQKVESTLFNFIGNSQSQLIDSISNALSYGIVPALTDEQKCINRFESLLKFYQEVEDVFYVLPAFAYFASKDQAMATVTEKTIRKALRGQNVREVGNAASTLMEWAKLPMAQNSSQLKSLISILIDIIESGRIIGLQRLIWVAGELFKRKFLFEEQITTLIEAISNIFYATDYADIEPHSKEAIGASTIRESCVNVANILVKEYPDELPLQNLLKDSHGDALPEVRFATDSYES</sequence>